<evidence type="ECO:0000313" key="1">
    <source>
        <dbReference type="EMBL" id="OQR71333.1"/>
    </source>
</evidence>
<name>A0A1V9XD56_9ACAR</name>
<sequence length="106" mass="11402">VRSGFAVDSNQLLVCYDRGPEVGFLASLHYAVILNTSDGAPSSSLSSSCANPLTMANNIWTKPLALLIIPWCSGSLWIFPSIADVVSPTQPRRVFALLLSHRNSVT</sequence>
<protein>
    <submittedName>
        <fullName evidence="1">Uncharacterized protein</fullName>
    </submittedName>
</protein>
<keyword evidence="2" id="KW-1185">Reference proteome</keyword>
<dbReference type="EMBL" id="MNPL01014842">
    <property type="protein sequence ID" value="OQR71333.1"/>
    <property type="molecule type" value="Genomic_DNA"/>
</dbReference>
<accession>A0A1V9XD56</accession>
<evidence type="ECO:0000313" key="2">
    <source>
        <dbReference type="Proteomes" id="UP000192247"/>
    </source>
</evidence>
<dbReference type="InParanoid" id="A0A1V9XD56"/>
<feature type="non-terminal residue" evidence="1">
    <location>
        <position position="1"/>
    </location>
</feature>
<gene>
    <name evidence="1" type="ORF">BIW11_11063</name>
</gene>
<dbReference type="Proteomes" id="UP000192247">
    <property type="component" value="Unassembled WGS sequence"/>
</dbReference>
<organism evidence="1 2">
    <name type="scientific">Tropilaelaps mercedesae</name>
    <dbReference type="NCBI Taxonomy" id="418985"/>
    <lineage>
        <taxon>Eukaryota</taxon>
        <taxon>Metazoa</taxon>
        <taxon>Ecdysozoa</taxon>
        <taxon>Arthropoda</taxon>
        <taxon>Chelicerata</taxon>
        <taxon>Arachnida</taxon>
        <taxon>Acari</taxon>
        <taxon>Parasitiformes</taxon>
        <taxon>Mesostigmata</taxon>
        <taxon>Gamasina</taxon>
        <taxon>Dermanyssoidea</taxon>
        <taxon>Laelapidae</taxon>
        <taxon>Tropilaelaps</taxon>
    </lineage>
</organism>
<dbReference type="AlphaFoldDB" id="A0A1V9XD56"/>
<proteinExistence type="predicted"/>
<comment type="caution">
    <text evidence="1">The sequence shown here is derived from an EMBL/GenBank/DDBJ whole genome shotgun (WGS) entry which is preliminary data.</text>
</comment>
<reference evidence="1 2" key="1">
    <citation type="journal article" date="2017" name="Gigascience">
        <title>Draft genome of the honey bee ectoparasitic mite, Tropilaelaps mercedesae, is shaped by the parasitic life history.</title>
        <authorList>
            <person name="Dong X."/>
            <person name="Armstrong S.D."/>
            <person name="Xia D."/>
            <person name="Makepeace B.L."/>
            <person name="Darby A.C."/>
            <person name="Kadowaki T."/>
        </authorList>
    </citation>
    <scope>NUCLEOTIDE SEQUENCE [LARGE SCALE GENOMIC DNA]</scope>
    <source>
        <strain evidence="1">Wuxi-XJTLU</strain>
    </source>
</reference>